<dbReference type="Pfam" id="PF06458">
    <property type="entry name" value="MucBP"/>
    <property type="match status" value="10"/>
</dbReference>
<protein>
    <recommendedName>
        <fullName evidence="5">MucBP domain-containing protein</fullName>
    </recommendedName>
</protein>
<reference evidence="6 7" key="1">
    <citation type="journal article" date="2015" name="Genome Announc.">
        <title>Expanding the biotechnology potential of lactobacilli through comparative genomics of 213 strains and associated genera.</title>
        <authorList>
            <person name="Sun Z."/>
            <person name="Harris H.M."/>
            <person name="McCann A."/>
            <person name="Guo C."/>
            <person name="Argimon S."/>
            <person name="Zhang W."/>
            <person name="Yang X."/>
            <person name="Jeffery I.B."/>
            <person name="Cooney J.C."/>
            <person name="Kagawa T.F."/>
            <person name="Liu W."/>
            <person name="Song Y."/>
            <person name="Salvetti E."/>
            <person name="Wrobel A."/>
            <person name="Rasinkangas P."/>
            <person name="Parkhill J."/>
            <person name="Rea M.C."/>
            <person name="O'Sullivan O."/>
            <person name="Ritari J."/>
            <person name="Douillard F.P."/>
            <person name="Paul Ross R."/>
            <person name="Yang R."/>
            <person name="Briner A.E."/>
            <person name="Felis G.E."/>
            <person name="de Vos W.M."/>
            <person name="Barrangou R."/>
            <person name="Klaenhammer T.R."/>
            <person name="Caufield P.W."/>
            <person name="Cui Y."/>
            <person name="Zhang H."/>
            <person name="O'Toole P.W."/>
        </authorList>
    </citation>
    <scope>NUCLEOTIDE SEQUENCE [LARGE SCALE GENOMIC DNA]</scope>
    <source>
        <strain evidence="6 7">LMG 26013</strain>
    </source>
</reference>
<evidence type="ECO:0000256" key="2">
    <source>
        <dbReference type="ARBA" id="ARBA00022737"/>
    </source>
</evidence>
<evidence type="ECO:0000259" key="5">
    <source>
        <dbReference type="Pfam" id="PF06458"/>
    </source>
</evidence>
<gene>
    <name evidence="6" type="ORF">IV64_GL001800</name>
</gene>
<feature type="domain" description="MucBP" evidence="5">
    <location>
        <begin position="1110"/>
        <end position="1171"/>
    </location>
</feature>
<feature type="domain" description="MucBP" evidence="5">
    <location>
        <begin position="833"/>
        <end position="894"/>
    </location>
</feature>
<dbReference type="EMBL" id="JQCL01000001">
    <property type="protein sequence ID" value="KRO14952.1"/>
    <property type="molecule type" value="Genomic_DNA"/>
</dbReference>
<feature type="compositionally biased region" description="Low complexity" evidence="3">
    <location>
        <begin position="1187"/>
        <end position="1218"/>
    </location>
</feature>
<feature type="compositionally biased region" description="Low complexity" evidence="3">
    <location>
        <begin position="108"/>
        <end position="142"/>
    </location>
</feature>
<dbReference type="OrthoDB" id="2307220at2"/>
<dbReference type="RefSeq" id="WP_057705146.1">
    <property type="nucleotide sequence ID" value="NZ_JQCL01000001.1"/>
</dbReference>
<organism evidence="6 7">
    <name type="scientific">Lactiplantibacillus xiangfangensis</name>
    <dbReference type="NCBI Taxonomy" id="942150"/>
    <lineage>
        <taxon>Bacteria</taxon>
        <taxon>Bacillati</taxon>
        <taxon>Bacillota</taxon>
        <taxon>Bacilli</taxon>
        <taxon>Lactobacillales</taxon>
        <taxon>Lactobacillaceae</taxon>
        <taxon>Lactiplantibacillus</taxon>
    </lineage>
</organism>
<dbReference type="PANTHER" id="PTHR46652:SF3">
    <property type="entry name" value="LEUCINE-RICH REPEAT-CONTAINING PROTEIN 9"/>
    <property type="match status" value="1"/>
</dbReference>
<comment type="caution">
    <text evidence="6">The sequence shown here is derived from an EMBL/GenBank/DDBJ whole genome shotgun (WGS) entry which is preliminary data.</text>
</comment>
<feature type="compositionally biased region" description="Polar residues" evidence="3">
    <location>
        <begin position="172"/>
        <end position="188"/>
    </location>
</feature>
<dbReference type="Proteomes" id="UP000051783">
    <property type="component" value="Unassembled WGS sequence"/>
</dbReference>
<feature type="domain" description="MucBP" evidence="5">
    <location>
        <begin position="765"/>
        <end position="826"/>
    </location>
</feature>
<dbReference type="InterPro" id="IPR009459">
    <property type="entry name" value="MucBP_dom"/>
</dbReference>
<dbReference type="InterPro" id="IPR050836">
    <property type="entry name" value="SDS22/Internalin_LRR"/>
</dbReference>
<feature type="domain" description="MucBP" evidence="5">
    <location>
        <begin position="626"/>
        <end position="688"/>
    </location>
</feature>
<feature type="domain" description="MucBP" evidence="5">
    <location>
        <begin position="560"/>
        <end position="620"/>
    </location>
</feature>
<sequence>MKKSVNKQLNKQFNNQRQSRWLITGVTTMLLTVTAITNQTAYADEATATPKPSQDESSQTVTASPLQQNSVNLKTEPTNSQAPTTPNSANNAGTSNASENTQPASEQAAKSSTAPTSEAPANSATAPTSGATSSAAKESTSSEQPTQSAGARSEAPATTTSATASQAQTESVQKITPENQLTTKQTAQPAMAPRARMTAVADESIDTWMPNKLLQQEVLRQLRAQNKDRTWNSAADITKDDMLLLKTYYGTDTYIDGKTDYSLAGLQYATNLTSVTLNKALNSNIPVHYYGDVADITPIAGLTNLTSVDIQDNRVTDISPLKNLVNLEKLTADFNHISDFSSLKDLTNLTTLSYGNQVVVNLDPIFIDKNNPNYTLPSQFRNKDGSTVTLSGANGIAEPITFNSNNSQFSYKFYFNGAGAANTTQDGKGGLTFTGLQQQPVSWWAGDANGQYNGATVVPVKDFYYMVGAYSVGTVYFAVVQAYELTDSAQPVTVKYQDADGNTLAPDQVLTGLIGEDYTAPSKSFTNYQLVNTSGNPTGTFTDAAQTVIFTYARMDAGDITFKFQDKNGNTLAPDQTVPGKGLLGLNFDIPAPAIKDYISPANATGTLTTESQTYIFVYTRKDAADVTIKYQDADGNSLAPDKVLSGKEQLNTAVADQTIDISNHTFDQVIGDQTFTDSAHDIIYVYKRSDAGDVTIKYQDENGNKLADNLNLSGQGKMGMEIPDQQLTIPGYTYKELQTRAIGIFTDQPQTIIYVYTRNAGQAVTVQYQDENGKALHDDIVLNGYEGDPYASEQLAIKGYTFKSVQGNANGLFTDKPQTITYVYTRTAGQAVTVQYQDENGKSLHDDVTLTGYEGDAYTTEQLAIDGYTFKTIQGNATGTFTDAPQTITYIYTRNNGKAVTVQYQDKNGKTIHPDVTLNGFLGDTYQSDQLTIDGYTFKAVQGNAAGTFTDTPQTVTYIYTRNTGKAVTVQYQDENGKALHPNVILNGFLGDAYQSEQLAIDGYTFKAVQGNVTGTFTDEPQTVTYIYTRNSGKAVTVQYQDENGKTIHPETVLNGFLGDTYKTEQLVIDGYTFKTVQGNPTGTFSTNAQTVTYVYTQDQPVDPDTTGTVTVHYVTADGKTLKTTTLSGNTGTAYQTTALTFDGYQLVTSPNNANGQFAEGNQDVTYVYKALPTTDGGDGDHVDPENPTTPEKPTEPEQPTNPEQPAQPEQPGKPGQITTVDRDQVTPSKTAVKPAKVQPAQAKATAQKDTTALPQTDEQASTLSLLWMGVLSLLATLVGLKKRKD</sequence>
<feature type="compositionally biased region" description="Low complexity" evidence="3">
    <location>
        <begin position="82"/>
        <end position="101"/>
    </location>
</feature>
<keyword evidence="4" id="KW-0472">Membrane</keyword>
<feature type="compositionally biased region" description="Low complexity" evidence="3">
    <location>
        <begin position="1233"/>
        <end position="1254"/>
    </location>
</feature>
<feature type="domain" description="MucBP" evidence="5">
    <location>
        <begin position="969"/>
        <end position="1030"/>
    </location>
</feature>
<proteinExistence type="predicted"/>
<dbReference type="InterPro" id="IPR032675">
    <property type="entry name" value="LRR_dom_sf"/>
</dbReference>
<dbReference type="PANTHER" id="PTHR46652">
    <property type="entry name" value="LEUCINE-RICH REPEAT AND IQ DOMAIN-CONTAINING PROTEIN 1-RELATED"/>
    <property type="match status" value="1"/>
</dbReference>
<feature type="domain" description="MucBP" evidence="5">
    <location>
        <begin position="1037"/>
        <end position="1098"/>
    </location>
</feature>
<dbReference type="STRING" id="942150.IV64_GL001800"/>
<dbReference type="SUPFAM" id="SSF52058">
    <property type="entry name" value="L domain-like"/>
    <property type="match status" value="1"/>
</dbReference>
<dbReference type="PROSITE" id="PS51450">
    <property type="entry name" value="LRR"/>
    <property type="match status" value="2"/>
</dbReference>
<feature type="compositionally biased region" description="Polar residues" evidence="3">
    <location>
        <begin position="50"/>
        <end position="81"/>
    </location>
</feature>
<name>A0A0R2MML9_9LACO</name>
<evidence type="ECO:0000256" key="4">
    <source>
        <dbReference type="SAM" id="Phobius"/>
    </source>
</evidence>
<keyword evidence="4" id="KW-1133">Transmembrane helix</keyword>
<evidence type="ECO:0000313" key="6">
    <source>
        <dbReference type="EMBL" id="KRO14952.1"/>
    </source>
</evidence>
<accession>A0A0R2MML9</accession>
<feature type="region of interest" description="Disordered" evidence="3">
    <location>
        <begin position="45"/>
        <end position="194"/>
    </location>
</feature>
<dbReference type="Gene3D" id="3.80.10.10">
    <property type="entry name" value="Ribonuclease Inhibitor"/>
    <property type="match status" value="1"/>
</dbReference>
<dbReference type="InterPro" id="IPR001611">
    <property type="entry name" value="Leu-rich_rpt"/>
</dbReference>
<dbReference type="PATRIC" id="fig|942150.3.peg.1871"/>
<feature type="transmembrane region" description="Helical" evidence="4">
    <location>
        <begin position="21"/>
        <end position="42"/>
    </location>
</feature>
<evidence type="ECO:0000256" key="1">
    <source>
        <dbReference type="ARBA" id="ARBA00022614"/>
    </source>
</evidence>
<feature type="domain" description="MucBP" evidence="5">
    <location>
        <begin position="694"/>
        <end position="758"/>
    </location>
</feature>
<keyword evidence="2" id="KW-0677">Repeat</keyword>
<feature type="domain" description="MucBP" evidence="5">
    <location>
        <begin position="491"/>
        <end position="552"/>
    </location>
</feature>
<evidence type="ECO:0000256" key="3">
    <source>
        <dbReference type="SAM" id="MobiDB-lite"/>
    </source>
</evidence>
<feature type="compositionally biased region" description="Low complexity" evidence="3">
    <location>
        <begin position="153"/>
        <end position="171"/>
    </location>
</feature>
<feature type="region of interest" description="Disordered" evidence="3">
    <location>
        <begin position="1172"/>
        <end position="1257"/>
    </location>
</feature>
<feature type="domain" description="MucBP" evidence="5">
    <location>
        <begin position="901"/>
        <end position="962"/>
    </location>
</feature>
<keyword evidence="4" id="KW-0812">Transmembrane</keyword>
<keyword evidence="7" id="KW-1185">Reference proteome</keyword>
<keyword evidence="1" id="KW-0433">Leucine-rich repeat</keyword>
<dbReference type="Gene3D" id="3.10.20.320">
    <property type="entry name" value="Putative peptidoglycan bound protein (lpxtg motif)"/>
    <property type="match status" value="10"/>
</dbReference>
<evidence type="ECO:0000313" key="7">
    <source>
        <dbReference type="Proteomes" id="UP000051783"/>
    </source>
</evidence>
<dbReference type="NCBIfam" id="TIGR01167">
    <property type="entry name" value="LPXTG_anchor"/>
    <property type="match status" value="1"/>
</dbReference>